<accession>A0A9P5MZ77</accession>
<reference evidence="11" key="2">
    <citation type="journal article" date="2020" name="Nat. Commun.">
        <title>Large-scale genome sequencing of mycorrhizal fungi provides insights into the early evolution of symbiotic traits.</title>
        <authorList>
            <person name="Miyauchi S."/>
            <person name="Kiss E."/>
            <person name="Kuo A."/>
            <person name="Drula E."/>
            <person name="Kohler A."/>
            <person name="Sanchez-Garcia M."/>
            <person name="Morin E."/>
            <person name="Andreopoulos B."/>
            <person name="Barry K.W."/>
            <person name="Bonito G."/>
            <person name="Buee M."/>
            <person name="Carver A."/>
            <person name="Chen C."/>
            <person name="Cichocki N."/>
            <person name="Clum A."/>
            <person name="Culley D."/>
            <person name="Crous P.W."/>
            <person name="Fauchery L."/>
            <person name="Girlanda M."/>
            <person name="Hayes R.D."/>
            <person name="Keri Z."/>
            <person name="LaButti K."/>
            <person name="Lipzen A."/>
            <person name="Lombard V."/>
            <person name="Magnuson J."/>
            <person name="Maillard F."/>
            <person name="Murat C."/>
            <person name="Nolan M."/>
            <person name="Ohm R.A."/>
            <person name="Pangilinan J."/>
            <person name="Pereira M.F."/>
            <person name="Perotto S."/>
            <person name="Peter M."/>
            <person name="Pfister S."/>
            <person name="Riley R."/>
            <person name="Sitrit Y."/>
            <person name="Stielow J.B."/>
            <person name="Szollosi G."/>
            <person name="Zifcakova L."/>
            <person name="Stursova M."/>
            <person name="Spatafora J.W."/>
            <person name="Tedersoo L."/>
            <person name="Vaario L.M."/>
            <person name="Yamada A."/>
            <person name="Yan M."/>
            <person name="Wang P."/>
            <person name="Xu J."/>
            <person name="Bruns T."/>
            <person name="Baldrian P."/>
            <person name="Vilgalys R."/>
            <person name="Dunand C."/>
            <person name="Henrissat B."/>
            <person name="Grigoriev I.V."/>
            <person name="Hibbett D."/>
            <person name="Nagy L.G."/>
            <person name="Martin F.M."/>
        </authorList>
    </citation>
    <scope>NUCLEOTIDE SEQUENCE</scope>
    <source>
        <strain evidence="11">Prilba</strain>
    </source>
</reference>
<dbReference type="PANTHER" id="PTHR21738">
    <property type="entry name" value="RIBOSOMAL RNA PROCESSING PROTEIN 36 HOMOLOG"/>
    <property type="match status" value="1"/>
</dbReference>
<proteinExistence type="inferred from homology"/>
<evidence type="ECO:0000256" key="4">
    <source>
        <dbReference type="ARBA" id="ARBA00022552"/>
    </source>
</evidence>
<sequence>MQDALNESSFGALRKAQRILDRTHVDSDDEEESDGSSSTEGQQLDDTTDEESKPEDEVRVKGPKKAATIAARKSKHAPTESTSKRPVSRHRTVVEMKKMEVRDPRFSQLSGEFDANKFQNQYNFLPDIRQGELATLRDSLKRARKLLTSSPRHLRPEREAEAERLALAVKRAESSVNRDKRERVERDALTAVTKEERNKRQTGKKAFWLKNAEKKKLLLKARYDAVAAEGGKKAVKKVIEKKRRKQSQKETKSRPFSRVTESASTPMPQQSRKRKVSGDHDGPARKHPKSA</sequence>
<comment type="function">
    <text evidence="8 9">Component of the 90S pre-ribosome involved in the maturation of rRNAs. Required for early cleavages of the pre-RNAs in the 40S ribosomal subunit maturation pathway.</text>
</comment>
<evidence type="ECO:0000256" key="6">
    <source>
        <dbReference type="ARBA" id="ARBA00023242"/>
    </source>
</evidence>
<organism evidence="11 12">
    <name type="scientific">Russula ochroleuca</name>
    <dbReference type="NCBI Taxonomy" id="152965"/>
    <lineage>
        <taxon>Eukaryota</taxon>
        <taxon>Fungi</taxon>
        <taxon>Dikarya</taxon>
        <taxon>Basidiomycota</taxon>
        <taxon>Agaricomycotina</taxon>
        <taxon>Agaricomycetes</taxon>
        <taxon>Russulales</taxon>
        <taxon>Russulaceae</taxon>
        <taxon>Russula</taxon>
    </lineage>
</organism>
<dbReference type="PANTHER" id="PTHR21738:SF0">
    <property type="entry name" value="RIBOSOMAL RNA PROCESSING PROTEIN 36 HOMOLOG"/>
    <property type="match status" value="1"/>
</dbReference>
<evidence type="ECO:0000256" key="8">
    <source>
        <dbReference type="ARBA" id="ARBA00025053"/>
    </source>
</evidence>
<feature type="region of interest" description="Disordered" evidence="10">
    <location>
        <begin position="172"/>
        <end position="206"/>
    </location>
</feature>
<feature type="compositionally biased region" description="Basic residues" evidence="10">
    <location>
        <begin position="233"/>
        <end position="246"/>
    </location>
</feature>
<reference evidence="11" key="1">
    <citation type="submission" date="2019-10" db="EMBL/GenBank/DDBJ databases">
        <authorList>
            <consortium name="DOE Joint Genome Institute"/>
            <person name="Kuo A."/>
            <person name="Miyauchi S."/>
            <person name="Kiss E."/>
            <person name="Drula E."/>
            <person name="Kohler A."/>
            <person name="Sanchez-Garcia M."/>
            <person name="Andreopoulos B."/>
            <person name="Barry K.W."/>
            <person name="Bonito G."/>
            <person name="Buee M."/>
            <person name="Carver A."/>
            <person name="Chen C."/>
            <person name="Cichocki N."/>
            <person name="Clum A."/>
            <person name="Culley D."/>
            <person name="Crous P.W."/>
            <person name="Fauchery L."/>
            <person name="Girlanda M."/>
            <person name="Hayes R."/>
            <person name="Keri Z."/>
            <person name="LaButti K."/>
            <person name="Lipzen A."/>
            <person name="Lombard V."/>
            <person name="Magnuson J."/>
            <person name="Maillard F."/>
            <person name="Morin E."/>
            <person name="Murat C."/>
            <person name="Nolan M."/>
            <person name="Ohm R."/>
            <person name="Pangilinan J."/>
            <person name="Pereira M."/>
            <person name="Perotto S."/>
            <person name="Peter M."/>
            <person name="Riley R."/>
            <person name="Sitrit Y."/>
            <person name="Stielow B."/>
            <person name="Szollosi G."/>
            <person name="Zifcakova L."/>
            <person name="Stursova M."/>
            <person name="Spatafora J.W."/>
            <person name="Tedersoo L."/>
            <person name="Vaario L.-M."/>
            <person name="Yamada A."/>
            <person name="Yan M."/>
            <person name="Wang P."/>
            <person name="Xu J."/>
            <person name="Bruns T."/>
            <person name="Baldrian P."/>
            <person name="Vilgalys R."/>
            <person name="Henrissat B."/>
            <person name="Grigoriev I.V."/>
            <person name="Hibbett D."/>
            <person name="Nagy L.G."/>
            <person name="Martin F.M."/>
        </authorList>
    </citation>
    <scope>NUCLEOTIDE SEQUENCE</scope>
    <source>
        <strain evidence="11">Prilba</strain>
    </source>
</reference>
<dbReference type="Proteomes" id="UP000759537">
    <property type="component" value="Unassembled WGS sequence"/>
</dbReference>
<comment type="subunit">
    <text evidence="9">Associates with 90S and pre-40S pre-ribosomal particles.</text>
</comment>
<evidence type="ECO:0000256" key="7">
    <source>
        <dbReference type="ARBA" id="ARBA00023274"/>
    </source>
</evidence>
<protein>
    <recommendedName>
        <fullName evidence="9">rRNA biogenesis protein RRP36</fullName>
    </recommendedName>
</protein>
<dbReference type="EMBL" id="WHVB01000006">
    <property type="protein sequence ID" value="KAF8482148.1"/>
    <property type="molecule type" value="Genomic_DNA"/>
</dbReference>
<evidence type="ECO:0000256" key="1">
    <source>
        <dbReference type="ARBA" id="ARBA00004604"/>
    </source>
</evidence>
<dbReference type="OrthoDB" id="448446at2759"/>
<evidence type="ECO:0000313" key="11">
    <source>
        <dbReference type="EMBL" id="KAF8482148.1"/>
    </source>
</evidence>
<keyword evidence="6 9" id="KW-0539">Nucleus</keyword>
<dbReference type="Pfam" id="PF06102">
    <property type="entry name" value="RRP36"/>
    <property type="match status" value="1"/>
</dbReference>
<dbReference type="GO" id="GO:0005730">
    <property type="term" value="C:nucleolus"/>
    <property type="evidence" value="ECO:0007669"/>
    <property type="project" value="UniProtKB-SubCell"/>
</dbReference>
<keyword evidence="5" id="KW-0175">Coiled coil</keyword>
<feature type="compositionally biased region" description="Polar residues" evidence="10">
    <location>
        <begin position="259"/>
        <end position="270"/>
    </location>
</feature>
<keyword evidence="3 9" id="KW-0690">Ribosome biogenesis</keyword>
<keyword evidence="4 9" id="KW-0698">rRNA processing</keyword>
<name>A0A9P5MZ77_9AGAM</name>
<evidence type="ECO:0000256" key="10">
    <source>
        <dbReference type="SAM" id="MobiDB-lite"/>
    </source>
</evidence>
<dbReference type="GO" id="GO:0030686">
    <property type="term" value="C:90S preribosome"/>
    <property type="evidence" value="ECO:0007669"/>
    <property type="project" value="TreeGrafter"/>
</dbReference>
<comment type="caution">
    <text evidence="11">The sequence shown here is derived from an EMBL/GenBank/DDBJ whole genome shotgun (WGS) entry which is preliminary data.</text>
</comment>
<gene>
    <name evidence="11" type="ORF">DFH94DRAFT_735334</name>
</gene>
<evidence type="ECO:0000256" key="2">
    <source>
        <dbReference type="ARBA" id="ARBA00009418"/>
    </source>
</evidence>
<evidence type="ECO:0000256" key="9">
    <source>
        <dbReference type="RuleBase" id="RU368027"/>
    </source>
</evidence>
<dbReference type="GO" id="GO:0000462">
    <property type="term" value="P:maturation of SSU-rRNA from tricistronic rRNA transcript (SSU-rRNA, 5.8S rRNA, LSU-rRNA)"/>
    <property type="evidence" value="ECO:0007669"/>
    <property type="project" value="TreeGrafter"/>
</dbReference>
<dbReference type="AlphaFoldDB" id="A0A9P5MZ77"/>
<evidence type="ECO:0000313" key="12">
    <source>
        <dbReference type="Proteomes" id="UP000759537"/>
    </source>
</evidence>
<feature type="region of interest" description="Disordered" evidence="10">
    <location>
        <begin position="1"/>
        <end position="99"/>
    </location>
</feature>
<keyword evidence="7 9" id="KW-0687">Ribonucleoprotein</keyword>
<feature type="compositionally biased region" description="Basic and acidic residues" evidence="10">
    <location>
        <begin position="172"/>
        <end position="199"/>
    </location>
</feature>
<keyword evidence="12" id="KW-1185">Reference proteome</keyword>
<evidence type="ECO:0000256" key="5">
    <source>
        <dbReference type="ARBA" id="ARBA00023054"/>
    </source>
</evidence>
<evidence type="ECO:0000256" key="3">
    <source>
        <dbReference type="ARBA" id="ARBA00022517"/>
    </source>
</evidence>
<comment type="subcellular location">
    <subcellularLocation>
        <location evidence="1 9">Nucleus</location>
        <location evidence="1 9">Nucleolus</location>
    </subcellularLocation>
</comment>
<comment type="similarity">
    <text evidence="2 9">Belongs to the RRP36 family.</text>
</comment>
<feature type="region of interest" description="Disordered" evidence="10">
    <location>
        <begin position="227"/>
        <end position="291"/>
    </location>
</feature>
<dbReference type="InterPro" id="IPR009292">
    <property type="entry name" value="RRP36"/>
</dbReference>